<dbReference type="InterPro" id="IPR057279">
    <property type="entry name" value="MGAT4"/>
</dbReference>
<feature type="transmembrane region" description="Helical" evidence="4">
    <location>
        <begin position="35"/>
        <end position="53"/>
    </location>
</feature>
<keyword evidence="4" id="KW-0812">Transmembrane</keyword>
<evidence type="ECO:0000256" key="1">
    <source>
        <dbReference type="ARBA" id="ARBA00004922"/>
    </source>
</evidence>
<evidence type="ECO:0008006" key="9">
    <source>
        <dbReference type="Google" id="ProtNLM"/>
    </source>
</evidence>
<evidence type="ECO:0000256" key="4">
    <source>
        <dbReference type="SAM" id="Phobius"/>
    </source>
</evidence>
<dbReference type="Pfam" id="PF04666">
    <property type="entry name" value="MGAT4_cons"/>
    <property type="match status" value="1"/>
</dbReference>
<dbReference type="Pfam" id="PF23524">
    <property type="entry name" value="MGAT4A_C"/>
    <property type="match status" value="1"/>
</dbReference>
<keyword evidence="4" id="KW-0472">Membrane</keyword>
<keyword evidence="2" id="KW-0328">Glycosyltransferase</keyword>
<gene>
    <name evidence="7" type="ORF">PLOB_00038413</name>
</gene>
<accession>A0ABN8P778</accession>
<keyword evidence="3" id="KW-0808">Transferase</keyword>
<sequence>MGGAPHPFFKGKPWGRDKDIKRAWDYKMRNVRKKLLQLLIAVTLVVLAFIWIIHSDFLAPVDRLPDNHGLEARRLSLERTRVPSQDTHTKPRNLSERKQYQQSFAGFLSIGIASVARPSGANYLLQTIQSLIDNTNDVDKKDISIVVFLADINESPKSTAKAELTQNFRKYIGEGLLTVIEAYPEFYPPLNNIKEKYGDSDSRRTWRSKENVDATFVMCYCKDLSQYYIHLEDDVISSPSFFPKLQGFIKIQSVKPWLMLDLTSQGSKAKAYQSNDLANIASYFYLMFDEMPIDWLMDYWRKIKDENQGSRRLPPASLFQHIGDQSSLKEKGLSGRKQREPFFDQYDQKYRGRNPPAIVTSSMSSNKGKPRDAYEKGSGYFWASHQRKGNYVLVKFNTPIAVRKVFVDTGSYEASNSLLHHGVLQASFASSKGEANTCQRFKTLTEFRGGKAKISLNQSSDRVKCLKILVTEDYSEDIYLREIDVWWDH</sequence>
<dbReference type="InterPro" id="IPR006759">
    <property type="entry name" value="Glyco_transf_54"/>
</dbReference>
<evidence type="ECO:0000313" key="7">
    <source>
        <dbReference type="EMBL" id="CAH3136358.1"/>
    </source>
</evidence>
<evidence type="ECO:0000256" key="3">
    <source>
        <dbReference type="ARBA" id="ARBA00022679"/>
    </source>
</evidence>
<dbReference type="PANTHER" id="PTHR12062:SF33">
    <property type="entry name" value="ALPHA-1,6-MANNOSYL-GLYCOPROTEIN 4-BETA-N-ACETYLGLUCOSAMINYLTRANSFERASE-LIKE"/>
    <property type="match status" value="1"/>
</dbReference>
<keyword evidence="8" id="KW-1185">Reference proteome</keyword>
<comment type="pathway">
    <text evidence="1">Protein modification; protein glycosylation.</text>
</comment>
<keyword evidence="4" id="KW-1133">Transmembrane helix</keyword>
<feature type="domain" description="MGAT4 conserved region" evidence="5">
    <location>
        <begin position="108"/>
        <end position="331"/>
    </location>
</feature>
<name>A0ABN8P778_9CNID</name>
<dbReference type="Proteomes" id="UP001159405">
    <property type="component" value="Unassembled WGS sequence"/>
</dbReference>
<proteinExistence type="predicted"/>
<reference evidence="7 8" key="1">
    <citation type="submission" date="2022-05" db="EMBL/GenBank/DDBJ databases">
        <authorList>
            <consortium name="Genoscope - CEA"/>
            <person name="William W."/>
        </authorList>
    </citation>
    <scope>NUCLEOTIDE SEQUENCE [LARGE SCALE GENOMIC DNA]</scope>
</reference>
<feature type="domain" description="MGAT4 A/B/C C-terminal" evidence="6">
    <location>
        <begin position="367"/>
        <end position="481"/>
    </location>
</feature>
<comment type="caution">
    <text evidence="7">The sequence shown here is derived from an EMBL/GenBank/DDBJ whole genome shotgun (WGS) entry which is preliminary data.</text>
</comment>
<evidence type="ECO:0000259" key="5">
    <source>
        <dbReference type="Pfam" id="PF04666"/>
    </source>
</evidence>
<dbReference type="PANTHER" id="PTHR12062">
    <property type="entry name" value="N-ACETYLGLUCOSAMINYLTRANSFERASE VI"/>
    <property type="match status" value="1"/>
</dbReference>
<evidence type="ECO:0000259" key="6">
    <source>
        <dbReference type="Pfam" id="PF23524"/>
    </source>
</evidence>
<protein>
    <recommendedName>
        <fullName evidence="9">Alpha-1,3-mannosyl-glycoprotein 4-beta-N-acetylglucosaminyltransferase C</fullName>
    </recommendedName>
</protein>
<organism evidence="7 8">
    <name type="scientific">Porites lobata</name>
    <dbReference type="NCBI Taxonomy" id="104759"/>
    <lineage>
        <taxon>Eukaryota</taxon>
        <taxon>Metazoa</taxon>
        <taxon>Cnidaria</taxon>
        <taxon>Anthozoa</taxon>
        <taxon>Hexacorallia</taxon>
        <taxon>Scleractinia</taxon>
        <taxon>Fungiina</taxon>
        <taxon>Poritidae</taxon>
        <taxon>Porites</taxon>
    </lineage>
</organism>
<evidence type="ECO:0000313" key="8">
    <source>
        <dbReference type="Proteomes" id="UP001159405"/>
    </source>
</evidence>
<evidence type="ECO:0000256" key="2">
    <source>
        <dbReference type="ARBA" id="ARBA00022676"/>
    </source>
</evidence>
<dbReference type="EMBL" id="CALNXK010000057">
    <property type="protein sequence ID" value="CAH3136358.1"/>
    <property type="molecule type" value="Genomic_DNA"/>
</dbReference>
<dbReference type="InterPro" id="IPR056576">
    <property type="entry name" value="MGAT4_A/B/C_C"/>
</dbReference>